<gene>
    <name evidence="1" type="ORF">F8M41_010203</name>
</gene>
<proteinExistence type="predicted"/>
<protein>
    <submittedName>
        <fullName evidence="1">Uncharacterized protein</fullName>
    </submittedName>
</protein>
<reference evidence="1 2" key="1">
    <citation type="journal article" date="2019" name="Environ. Microbiol.">
        <title>At the nexus of three kingdoms: the genome of the mycorrhizal fungus Gigaspora margarita provides insights into plant, endobacterial and fungal interactions.</title>
        <authorList>
            <person name="Venice F."/>
            <person name="Ghignone S."/>
            <person name="Salvioli di Fossalunga A."/>
            <person name="Amselem J."/>
            <person name="Novero M."/>
            <person name="Xianan X."/>
            <person name="Sedzielewska Toro K."/>
            <person name="Morin E."/>
            <person name="Lipzen A."/>
            <person name="Grigoriev I.V."/>
            <person name="Henrissat B."/>
            <person name="Martin F.M."/>
            <person name="Bonfante P."/>
        </authorList>
    </citation>
    <scope>NUCLEOTIDE SEQUENCE [LARGE SCALE GENOMIC DNA]</scope>
    <source>
        <strain evidence="1 2">BEG34</strain>
    </source>
</reference>
<dbReference type="AlphaFoldDB" id="A0A8H3X3X1"/>
<comment type="caution">
    <text evidence="1">The sequence shown here is derived from an EMBL/GenBank/DDBJ whole genome shotgun (WGS) entry which is preliminary data.</text>
</comment>
<evidence type="ECO:0000313" key="1">
    <source>
        <dbReference type="EMBL" id="KAF0395841.1"/>
    </source>
</evidence>
<organism evidence="1 2">
    <name type="scientific">Gigaspora margarita</name>
    <dbReference type="NCBI Taxonomy" id="4874"/>
    <lineage>
        <taxon>Eukaryota</taxon>
        <taxon>Fungi</taxon>
        <taxon>Fungi incertae sedis</taxon>
        <taxon>Mucoromycota</taxon>
        <taxon>Glomeromycotina</taxon>
        <taxon>Glomeromycetes</taxon>
        <taxon>Diversisporales</taxon>
        <taxon>Gigasporaceae</taxon>
        <taxon>Gigaspora</taxon>
    </lineage>
</organism>
<dbReference type="Proteomes" id="UP000439903">
    <property type="component" value="Unassembled WGS sequence"/>
</dbReference>
<keyword evidence="2" id="KW-1185">Reference proteome</keyword>
<dbReference type="OrthoDB" id="5440at2759"/>
<accession>A0A8H3X3X1</accession>
<dbReference type="EMBL" id="WTPW01002135">
    <property type="protein sequence ID" value="KAF0395841.1"/>
    <property type="molecule type" value="Genomic_DNA"/>
</dbReference>
<sequence length="114" mass="12867">MSIENVWNEYKKQRDGEFFTENVSVAFVPTAAGARGIEETKKFLSAAYDTRLLGVKENVLYQTVGQNSIVEESETTIKFVSGEGAWIVPGVDERYTIDKHVVFPTVNISKWFNV</sequence>
<name>A0A8H3X3X1_GIGMA</name>
<evidence type="ECO:0000313" key="2">
    <source>
        <dbReference type="Proteomes" id="UP000439903"/>
    </source>
</evidence>